<sequence>MIMNLRHCKYLDLYLGSDYDDVDDEDQNFPLLQLYKPKLYKRYKKYDLLIPPGLVKDSVQRLSINIRDNRSKRIALNVGRKGNAINGSNFLLP</sequence>
<reference evidence="1 2" key="1">
    <citation type="journal article" date="2017" name="Curr. Biol.">
        <title>The Evolution of Venom by Co-option of Single-Copy Genes.</title>
        <authorList>
            <person name="Martinson E.O."/>
            <person name="Mrinalini"/>
            <person name="Kelkar Y.D."/>
            <person name="Chang C.H."/>
            <person name="Werren J.H."/>
        </authorList>
    </citation>
    <scope>NUCLEOTIDE SEQUENCE [LARGE SCALE GENOMIC DNA]</scope>
    <source>
        <strain evidence="1 2">Alberta</strain>
        <tissue evidence="1">Whole body</tissue>
    </source>
</reference>
<gene>
    <name evidence="1" type="ORF">TSAR_008858</name>
</gene>
<evidence type="ECO:0000313" key="2">
    <source>
        <dbReference type="Proteomes" id="UP000215335"/>
    </source>
</evidence>
<organism evidence="1 2">
    <name type="scientific">Trichomalopsis sarcophagae</name>
    <dbReference type="NCBI Taxonomy" id="543379"/>
    <lineage>
        <taxon>Eukaryota</taxon>
        <taxon>Metazoa</taxon>
        <taxon>Ecdysozoa</taxon>
        <taxon>Arthropoda</taxon>
        <taxon>Hexapoda</taxon>
        <taxon>Insecta</taxon>
        <taxon>Pterygota</taxon>
        <taxon>Neoptera</taxon>
        <taxon>Endopterygota</taxon>
        <taxon>Hymenoptera</taxon>
        <taxon>Apocrita</taxon>
        <taxon>Proctotrupomorpha</taxon>
        <taxon>Chalcidoidea</taxon>
        <taxon>Pteromalidae</taxon>
        <taxon>Pteromalinae</taxon>
        <taxon>Trichomalopsis</taxon>
    </lineage>
</organism>
<accession>A0A232EHS4</accession>
<dbReference type="EMBL" id="NNAY01004432">
    <property type="protein sequence ID" value="OXU17906.1"/>
    <property type="molecule type" value="Genomic_DNA"/>
</dbReference>
<dbReference type="AlphaFoldDB" id="A0A232EHS4"/>
<comment type="caution">
    <text evidence="1">The sequence shown here is derived from an EMBL/GenBank/DDBJ whole genome shotgun (WGS) entry which is preliminary data.</text>
</comment>
<dbReference type="Proteomes" id="UP000215335">
    <property type="component" value="Unassembled WGS sequence"/>
</dbReference>
<proteinExistence type="predicted"/>
<keyword evidence="2" id="KW-1185">Reference proteome</keyword>
<name>A0A232EHS4_9HYME</name>
<evidence type="ECO:0000313" key="1">
    <source>
        <dbReference type="EMBL" id="OXU17906.1"/>
    </source>
</evidence>
<protein>
    <submittedName>
        <fullName evidence="1">Uncharacterized protein</fullName>
    </submittedName>
</protein>